<keyword evidence="5" id="KW-0464">Manganese</keyword>
<dbReference type="GO" id="GO:0005737">
    <property type="term" value="C:cytoplasm"/>
    <property type="evidence" value="ECO:0000318"/>
    <property type="project" value="GO_Central"/>
</dbReference>
<feature type="region of interest" description="Disordered" evidence="9">
    <location>
        <begin position="346"/>
        <end position="378"/>
    </location>
</feature>
<reference evidence="11" key="1">
    <citation type="submission" date="2006-10" db="EMBL/GenBank/DDBJ databases">
        <authorList>
            <person name="Amadeo P."/>
            <person name="Zhao Q."/>
            <person name="Wortman J."/>
            <person name="Fraser-Liggett C."/>
            <person name="Carlton J."/>
        </authorList>
    </citation>
    <scope>NUCLEOTIDE SEQUENCE</scope>
    <source>
        <strain evidence="11">G3</strain>
    </source>
</reference>
<gene>
    <name evidence="11" type="ORF">TVAG_422790</name>
</gene>
<dbReference type="SUPFAM" id="SSF56300">
    <property type="entry name" value="Metallo-dependent phosphatases"/>
    <property type="match status" value="1"/>
</dbReference>
<accession>A2FKG5</accession>
<evidence type="ECO:0000256" key="1">
    <source>
        <dbReference type="ARBA" id="ARBA00001936"/>
    </source>
</evidence>
<comment type="cofactor">
    <cofactor evidence="1">
        <name>Mn(2+)</name>
        <dbReference type="ChEBI" id="CHEBI:29035"/>
    </cofactor>
</comment>
<comment type="catalytic activity">
    <reaction evidence="7 8">
        <text>O-phospho-L-threonyl-[protein] + H2O = L-threonyl-[protein] + phosphate</text>
        <dbReference type="Rhea" id="RHEA:47004"/>
        <dbReference type="Rhea" id="RHEA-COMP:11060"/>
        <dbReference type="Rhea" id="RHEA-COMP:11605"/>
        <dbReference type="ChEBI" id="CHEBI:15377"/>
        <dbReference type="ChEBI" id="CHEBI:30013"/>
        <dbReference type="ChEBI" id="CHEBI:43474"/>
        <dbReference type="ChEBI" id="CHEBI:61977"/>
        <dbReference type="EC" id="3.1.3.16"/>
    </reaction>
</comment>
<keyword evidence="12" id="KW-1185">Reference proteome</keyword>
<proteinExistence type="inferred from homology"/>
<dbReference type="OrthoDB" id="10459682at2759"/>
<evidence type="ECO:0000256" key="2">
    <source>
        <dbReference type="ARBA" id="ARBA00022723"/>
    </source>
</evidence>
<dbReference type="Proteomes" id="UP000001542">
    <property type="component" value="Unassembled WGS sequence"/>
</dbReference>
<sequence>MFPYPDVIPQIQKLYSVYENLWNIDTTNYELGQNRLILPIVPEQLLNDICRGVNTIVLSEPVVLRLNEKCIVIGDLHGHILDLFRVLKKFGPPPKTTYIVLGDIVDRGDFSLETVTVLFVLKALYPQNIYIIRGNHEFAAMFQYNGFSKQLDEMYGNHLVTYAFANAFACLPMAILLFDKIFCVHGGIGEGFTSISQLENIQRPVVNYINDPVISAVWSDPSLTLEEGFAPSSRGIGFFFSEKEFNKFMDSQNLNLFVRGHEPCETGVQFIFGGRFVTVFGASNYCNAMNNKSGVLHIQDGDKWSTTLFGPLKYINRSNAIFSECDNNENYSISLSSKGFKTQKSLPMLSKPTKVQPRRNSEASPLLKRSNSASRNSLRLASPHKLFSSTPDLSFHDDTCHSPLVSMTDSFIISPNGKRISPLHK</sequence>
<evidence type="ECO:0000259" key="10">
    <source>
        <dbReference type="PROSITE" id="PS00125"/>
    </source>
</evidence>
<keyword evidence="3 8" id="KW-0378">Hydrolase</keyword>
<comment type="similarity">
    <text evidence="8">Belongs to the PPP phosphatase family.</text>
</comment>
<dbReference type="VEuPathDB" id="TrichDB:TVAG_422790"/>
<reference evidence="11" key="2">
    <citation type="journal article" date="2007" name="Science">
        <title>Draft genome sequence of the sexually transmitted pathogen Trichomonas vaginalis.</title>
        <authorList>
            <person name="Carlton J.M."/>
            <person name="Hirt R.P."/>
            <person name="Silva J.C."/>
            <person name="Delcher A.L."/>
            <person name="Schatz M."/>
            <person name="Zhao Q."/>
            <person name="Wortman J.R."/>
            <person name="Bidwell S.L."/>
            <person name="Alsmark U.C.M."/>
            <person name="Besteiro S."/>
            <person name="Sicheritz-Ponten T."/>
            <person name="Noel C.J."/>
            <person name="Dacks J.B."/>
            <person name="Foster P.G."/>
            <person name="Simillion C."/>
            <person name="Van de Peer Y."/>
            <person name="Miranda-Saavedra D."/>
            <person name="Barton G.J."/>
            <person name="Westrop G.D."/>
            <person name="Mueller S."/>
            <person name="Dessi D."/>
            <person name="Fiori P.L."/>
            <person name="Ren Q."/>
            <person name="Paulsen I."/>
            <person name="Zhang H."/>
            <person name="Bastida-Corcuera F.D."/>
            <person name="Simoes-Barbosa A."/>
            <person name="Brown M.T."/>
            <person name="Hayes R.D."/>
            <person name="Mukherjee M."/>
            <person name="Okumura C.Y."/>
            <person name="Schneider R."/>
            <person name="Smith A.J."/>
            <person name="Vanacova S."/>
            <person name="Villalvazo M."/>
            <person name="Haas B.J."/>
            <person name="Pertea M."/>
            <person name="Feldblyum T.V."/>
            <person name="Utterback T.R."/>
            <person name="Shu C.L."/>
            <person name="Osoegawa K."/>
            <person name="de Jong P.J."/>
            <person name="Hrdy I."/>
            <person name="Horvathova L."/>
            <person name="Zubacova Z."/>
            <person name="Dolezal P."/>
            <person name="Malik S.B."/>
            <person name="Logsdon J.M. Jr."/>
            <person name="Henze K."/>
            <person name="Gupta A."/>
            <person name="Wang C.C."/>
            <person name="Dunne R.L."/>
            <person name="Upcroft J.A."/>
            <person name="Upcroft P."/>
            <person name="White O."/>
            <person name="Salzberg S.L."/>
            <person name="Tang P."/>
            <person name="Chiu C.-H."/>
            <person name="Lee Y.-S."/>
            <person name="Embley T.M."/>
            <person name="Coombs G.H."/>
            <person name="Mottram J.C."/>
            <person name="Tachezy J."/>
            <person name="Fraser-Liggett C.M."/>
            <person name="Johnson P.J."/>
        </authorList>
    </citation>
    <scope>NUCLEOTIDE SEQUENCE [LARGE SCALE GENOMIC DNA]</scope>
    <source>
        <strain evidence="11">G3</strain>
    </source>
</reference>
<name>A2FKG5_TRIV3</name>
<evidence type="ECO:0000313" key="12">
    <source>
        <dbReference type="Proteomes" id="UP000001542"/>
    </source>
</evidence>
<evidence type="ECO:0000256" key="4">
    <source>
        <dbReference type="ARBA" id="ARBA00022912"/>
    </source>
</evidence>
<dbReference type="RefSeq" id="XP_001307536.1">
    <property type="nucleotide sequence ID" value="XM_001307535.1"/>
</dbReference>
<feature type="compositionally biased region" description="Low complexity" evidence="9">
    <location>
        <begin position="369"/>
        <end position="378"/>
    </location>
</feature>
<dbReference type="PANTHER" id="PTHR11668:SF300">
    <property type="entry name" value="SERINE_THREONINE-PROTEIN PHOSPHATASE"/>
    <property type="match status" value="1"/>
</dbReference>
<dbReference type="AlphaFoldDB" id="A2FKG5"/>
<keyword evidence="4" id="KW-0904">Protein phosphatase</keyword>
<evidence type="ECO:0000256" key="6">
    <source>
        <dbReference type="ARBA" id="ARBA00047761"/>
    </source>
</evidence>
<comment type="catalytic activity">
    <reaction evidence="6">
        <text>O-phospho-L-seryl-[protein] + H2O = L-seryl-[protein] + phosphate</text>
        <dbReference type="Rhea" id="RHEA:20629"/>
        <dbReference type="Rhea" id="RHEA-COMP:9863"/>
        <dbReference type="Rhea" id="RHEA-COMP:11604"/>
        <dbReference type="ChEBI" id="CHEBI:15377"/>
        <dbReference type="ChEBI" id="CHEBI:29999"/>
        <dbReference type="ChEBI" id="CHEBI:43474"/>
        <dbReference type="ChEBI" id="CHEBI:83421"/>
        <dbReference type="EC" id="3.1.3.16"/>
    </reaction>
</comment>
<evidence type="ECO:0000256" key="8">
    <source>
        <dbReference type="RuleBase" id="RU004273"/>
    </source>
</evidence>
<evidence type="ECO:0000256" key="5">
    <source>
        <dbReference type="ARBA" id="ARBA00023211"/>
    </source>
</evidence>
<dbReference type="KEGG" id="tva:4752344"/>
<dbReference type="eggNOG" id="KOG0374">
    <property type="taxonomic scope" value="Eukaryota"/>
</dbReference>
<dbReference type="InterPro" id="IPR050341">
    <property type="entry name" value="PP1_catalytic_subunit"/>
</dbReference>
<evidence type="ECO:0000313" key="11">
    <source>
        <dbReference type="EMBL" id="EAX94606.1"/>
    </source>
</evidence>
<protein>
    <recommendedName>
        <fullName evidence="8">Serine/threonine-protein phosphatase</fullName>
        <ecNumber evidence="8">3.1.3.16</ecNumber>
    </recommendedName>
</protein>
<dbReference type="PANTHER" id="PTHR11668">
    <property type="entry name" value="SERINE/THREONINE PROTEIN PHOSPHATASE"/>
    <property type="match status" value="1"/>
</dbReference>
<dbReference type="PROSITE" id="PS00125">
    <property type="entry name" value="SER_THR_PHOSPHATASE"/>
    <property type="match status" value="1"/>
</dbReference>
<evidence type="ECO:0000256" key="7">
    <source>
        <dbReference type="ARBA" id="ARBA00048336"/>
    </source>
</evidence>
<dbReference type="Gene3D" id="3.60.21.10">
    <property type="match status" value="1"/>
</dbReference>
<dbReference type="VEuPathDB" id="TrichDB:TVAGG3_0764840"/>
<dbReference type="STRING" id="5722.A2FKG5"/>
<dbReference type="InterPro" id="IPR029052">
    <property type="entry name" value="Metallo-depent_PP-like"/>
</dbReference>
<organism evidence="11 12">
    <name type="scientific">Trichomonas vaginalis (strain ATCC PRA-98 / G3)</name>
    <dbReference type="NCBI Taxonomy" id="412133"/>
    <lineage>
        <taxon>Eukaryota</taxon>
        <taxon>Metamonada</taxon>
        <taxon>Parabasalia</taxon>
        <taxon>Trichomonadida</taxon>
        <taxon>Trichomonadidae</taxon>
        <taxon>Trichomonas</taxon>
    </lineage>
</organism>
<dbReference type="EC" id="3.1.3.16" evidence="8"/>
<dbReference type="InterPro" id="IPR004843">
    <property type="entry name" value="Calcineurin-like_PHP"/>
</dbReference>
<dbReference type="InterPro" id="IPR006186">
    <property type="entry name" value="Ser/Thr-sp_prot-phosphatase"/>
</dbReference>
<feature type="domain" description="Serine/threonine specific protein phosphatases" evidence="10">
    <location>
        <begin position="132"/>
        <end position="137"/>
    </location>
</feature>
<keyword evidence="2" id="KW-0479">Metal-binding</keyword>
<dbReference type="CDD" id="cd00144">
    <property type="entry name" value="MPP_PPP_family"/>
    <property type="match status" value="1"/>
</dbReference>
<dbReference type="FunFam" id="3.60.21.10:FF:000132">
    <property type="entry name" value="Serine/threonine-protein phosphatase"/>
    <property type="match status" value="1"/>
</dbReference>
<dbReference type="GO" id="GO:0004722">
    <property type="term" value="F:protein serine/threonine phosphatase activity"/>
    <property type="evidence" value="ECO:0000318"/>
    <property type="project" value="GO_Central"/>
</dbReference>
<dbReference type="InParanoid" id="A2FKG5"/>
<dbReference type="PRINTS" id="PR00114">
    <property type="entry name" value="STPHPHTASE"/>
</dbReference>
<dbReference type="GO" id="GO:0046872">
    <property type="term" value="F:metal ion binding"/>
    <property type="evidence" value="ECO:0007669"/>
    <property type="project" value="UniProtKB-KW"/>
</dbReference>
<dbReference type="GO" id="GO:0005634">
    <property type="term" value="C:nucleus"/>
    <property type="evidence" value="ECO:0000318"/>
    <property type="project" value="GO_Central"/>
</dbReference>
<evidence type="ECO:0000256" key="9">
    <source>
        <dbReference type="SAM" id="MobiDB-lite"/>
    </source>
</evidence>
<dbReference type="EMBL" id="DS113848">
    <property type="protein sequence ID" value="EAX94606.1"/>
    <property type="molecule type" value="Genomic_DNA"/>
</dbReference>
<evidence type="ECO:0000256" key="3">
    <source>
        <dbReference type="ARBA" id="ARBA00022801"/>
    </source>
</evidence>
<dbReference type="Pfam" id="PF00149">
    <property type="entry name" value="Metallophos"/>
    <property type="match status" value="1"/>
</dbReference>
<dbReference type="SMR" id="A2FKG5"/>
<dbReference type="SMART" id="SM00156">
    <property type="entry name" value="PP2Ac"/>
    <property type="match status" value="1"/>
</dbReference>